<evidence type="ECO:0000256" key="4">
    <source>
        <dbReference type="ARBA" id="ARBA00022692"/>
    </source>
</evidence>
<keyword evidence="7" id="KW-0653">Protein transport</keyword>
<dbReference type="AlphaFoldDB" id="A0A148KM11"/>
<comment type="caution">
    <text evidence="9">The sequence shown here is derived from an EMBL/GenBank/DDBJ whole genome shotgun (WGS) entry which is preliminary data.</text>
</comment>
<dbReference type="STRING" id="1799789.AX660_21470"/>
<evidence type="ECO:0000313" key="9">
    <source>
        <dbReference type="EMBL" id="KXI27299.1"/>
    </source>
</evidence>
<dbReference type="RefSeq" id="WP_068380513.1">
    <property type="nucleotide sequence ID" value="NZ_LSNE01000011.1"/>
</dbReference>
<reference evidence="10" key="1">
    <citation type="submission" date="2016-02" db="EMBL/GenBank/DDBJ databases">
        <authorList>
            <person name="Schultz-Johansen M."/>
            <person name="Glaring M.A."/>
            <person name="Bech P.K."/>
            <person name="Stougaard P."/>
        </authorList>
    </citation>
    <scope>NUCLEOTIDE SEQUENCE [LARGE SCALE GENOMIC DNA]</scope>
    <source>
        <strain evidence="10">S66</strain>
    </source>
</reference>
<dbReference type="Proteomes" id="UP000070299">
    <property type="component" value="Unassembled WGS sequence"/>
</dbReference>
<name>A0A148KM11_9ALTE</name>
<evidence type="ECO:0000256" key="1">
    <source>
        <dbReference type="ARBA" id="ARBA00004162"/>
    </source>
</evidence>
<dbReference type="EMBL" id="LSNE01000011">
    <property type="protein sequence ID" value="KXI27299.1"/>
    <property type="molecule type" value="Genomic_DNA"/>
</dbReference>
<dbReference type="GO" id="GO:0005886">
    <property type="term" value="C:plasma membrane"/>
    <property type="evidence" value="ECO:0007669"/>
    <property type="project" value="UniProtKB-SubCell"/>
</dbReference>
<dbReference type="GO" id="GO:0022857">
    <property type="term" value="F:transmembrane transporter activity"/>
    <property type="evidence" value="ECO:0007669"/>
    <property type="project" value="InterPro"/>
</dbReference>
<evidence type="ECO:0000256" key="7">
    <source>
        <dbReference type="RuleBase" id="RU003879"/>
    </source>
</evidence>
<dbReference type="GO" id="GO:0015031">
    <property type="term" value="P:protein transport"/>
    <property type="evidence" value="ECO:0007669"/>
    <property type="project" value="UniProtKB-KW"/>
</dbReference>
<evidence type="ECO:0000256" key="2">
    <source>
        <dbReference type="ARBA" id="ARBA00005811"/>
    </source>
</evidence>
<keyword evidence="5 8" id="KW-1133">Transmembrane helix</keyword>
<dbReference type="PANTHER" id="PTHR30558:SF13">
    <property type="entry name" value="BIOPOLYMER TRANSPORT PROTEIN EXBD2"/>
    <property type="match status" value="1"/>
</dbReference>
<dbReference type="Pfam" id="PF02472">
    <property type="entry name" value="ExbD"/>
    <property type="match status" value="1"/>
</dbReference>
<comment type="similarity">
    <text evidence="2 7">Belongs to the ExbD/TolR family.</text>
</comment>
<keyword evidence="6 8" id="KW-0472">Membrane</keyword>
<comment type="subcellular location">
    <subcellularLocation>
        <location evidence="1">Cell membrane</location>
        <topology evidence="1">Single-pass membrane protein</topology>
    </subcellularLocation>
    <subcellularLocation>
        <location evidence="7">Cell membrane</location>
        <topology evidence="7">Single-pass type II membrane protein</topology>
    </subcellularLocation>
</comment>
<dbReference type="PANTHER" id="PTHR30558">
    <property type="entry name" value="EXBD MEMBRANE COMPONENT OF PMF-DRIVEN MACROMOLECULE IMPORT SYSTEM"/>
    <property type="match status" value="1"/>
</dbReference>
<sequence length="135" mass="14767">MKSPIEQKIEASHSQDIDLAPLLDVVFILLIFFIVTTVFVKETGVEVDKPTAVSTQELQKNILMIAITANREVVYAGTTIGVKGVRATIAQEIRRENKPLVIQADKKVPTELLVEVIDQAKLAGIESVSIATLND</sequence>
<gene>
    <name evidence="9" type="ORF">AX660_21470</name>
</gene>
<evidence type="ECO:0000313" key="10">
    <source>
        <dbReference type="Proteomes" id="UP000070299"/>
    </source>
</evidence>
<evidence type="ECO:0000256" key="5">
    <source>
        <dbReference type="ARBA" id="ARBA00022989"/>
    </source>
</evidence>
<accession>A0A148KM11</accession>
<dbReference type="OrthoDB" id="279635at2"/>
<proteinExistence type="inferred from homology"/>
<evidence type="ECO:0000256" key="3">
    <source>
        <dbReference type="ARBA" id="ARBA00022475"/>
    </source>
</evidence>
<evidence type="ECO:0000256" key="6">
    <source>
        <dbReference type="ARBA" id="ARBA00023136"/>
    </source>
</evidence>
<keyword evidence="3" id="KW-1003">Cell membrane</keyword>
<keyword evidence="4 7" id="KW-0812">Transmembrane</keyword>
<dbReference type="InterPro" id="IPR003400">
    <property type="entry name" value="ExbD"/>
</dbReference>
<keyword evidence="7" id="KW-0813">Transport</keyword>
<protein>
    <submittedName>
        <fullName evidence="9">Biopolymer transporter ExbD</fullName>
    </submittedName>
</protein>
<evidence type="ECO:0000256" key="8">
    <source>
        <dbReference type="SAM" id="Phobius"/>
    </source>
</evidence>
<dbReference type="Gene3D" id="3.30.420.270">
    <property type="match status" value="1"/>
</dbReference>
<feature type="transmembrane region" description="Helical" evidence="8">
    <location>
        <begin position="20"/>
        <end position="40"/>
    </location>
</feature>
<keyword evidence="10" id="KW-1185">Reference proteome</keyword>
<organism evidence="9 10">
    <name type="scientific">Paraglaciecola hydrolytica</name>
    <dbReference type="NCBI Taxonomy" id="1799789"/>
    <lineage>
        <taxon>Bacteria</taxon>
        <taxon>Pseudomonadati</taxon>
        <taxon>Pseudomonadota</taxon>
        <taxon>Gammaproteobacteria</taxon>
        <taxon>Alteromonadales</taxon>
        <taxon>Alteromonadaceae</taxon>
        <taxon>Paraglaciecola</taxon>
    </lineage>
</organism>